<dbReference type="AlphaFoldDB" id="A0AAJ0GFB9"/>
<feature type="domain" description="FAS1" evidence="3">
    <location>
        <begin position="281"/>
        <end position="437"/>
    </location>
</feature>
<evidence type="ECO:0000259" key="3">
    <source>
        <dbReference type="PROSITE" id="PS50213"/>
    </source>
</evidence>
<gene>
    <name evidence="4" type="ORF">LTR09_002949</name>
</gene>
<feature type="chain" id="PRO_5042518144" description="FAS1 domain-containing protein" evidence="2">
    <location>
        <begin position="20"/>
        <end position="473"/>
    </location>
</feature>
<feature type="region of interest" description="Disordered" evidence="1">
    <location>
        <begin position="117"/>
        <end position="137"/>
    </location>
</feature>
<dbReference type="PANTHER" id="PTHR10900:SF125">
    <property type="entry name" value="FAS1 DOMAIN-CONTAINING PROTEIN YLR001C"/>
    <property type="match status" value="1"/>
</dbReference>
<keyword evidence="5" id="KW-1185">Reference proteome</keyword>
<protein>
    <recommendedName>
        <fullName evidence="3">FAS1 domain-containing protein</fullName>
    </recommendedName>
</protein>
<organism evidence="4 5">
    <name type="scientific">Extremus antarcticus</name>
    <dbReference type="NCBI Taxonomy" id="702011"/>
    <lineage>
        <taxon>Eukaryota</taxon>
        <taxon>Fungi</taxon>
        <taxon>Dikarya</taxon>
        <taxon>Ascomycota</taxon>
        <taxon>Pezizomycotina</taxon>
        <taxon>Dothideomycetes</taxon>
        <taxon>Dothideomycetidae</taxon>
        <taxon>Mycosphaerellales</taxon>
        <taxon>Extremaceae</taxon>
        <taxon>Extremus</taxon>
    </lineage>
</organism>
<dbReference type="InterPro" id="IPR036378">
    <property type="entry name" value="FAS1_dom_sf"/>
</dbReference>
<evidence type="ECO:0000256" key="2">
    <source>
        <dbReference type="SAM" id="SignalP"/>
    </source>
</evidence>
<evidence type="ECO:0000313" key="4">
    <source>
        <dbReference type="EMBL" id="KAK3056442.1"/>
    </source>
</evidence>
<evidence type="ECO:0000313" key="5">
    <source>
        <dbReference type="Proteomes" id="UP001271007"/>
    </source>
</evidence>
<proteinExistence type="predicted"/>
<evidence type="ECO:0000256" key="1">
    <source>
        <dbReference type="SAM" id="MobiDB-lite"/>
    </source>
</evidence>
<dbReference type="Proteomes" id="UP001271007">
    <property type="component" value="Unassembled WGS sequence"/>
</dbReference>
<name>A0AAJ0GFB9_9PEZI</name>
<accession>A0AAJ0GFB9</accession>
<dbReference type="InterPro" id="IPR050904">
    <property type="entry name" value="Adhesion/Biosynth-related"/>
</dbReference>
<feature type="signal peptide" evidence="2">
    <location>
        <begin position="1"/>
        <end position="19"/>
    </location>
</feature>
<dbReference type="SMART" id="SM00554">
    <property type="entry name" value="FAS1"/>
    <property type="match status" value="2"/>
</dbReference>
<dbReference type="Pfam" id="PF02469">
    <property type="entry name" value="Fasciclin"/>
    <property type="match status" value="2"/>
</dbReference>
<dbReference type="Gene3D" id="2.30.180.10">
    <property type="entry name" value="FAS1 domain"/>
    <property type="match status" value="2"/>
</dbReference>
<feature type="compositionally biased region" description="Basic residues" evidence="1">
    <location>
        <begin position="123"/>
        <end position="135"/>
    </location>
</feature>
<dbReference type="PANTHER" id="PTHR10900">
    <property type="entry name" value="PERIOSTIN-RELATED"/>
    <property type="match status" value="1"/>
</dbReference>
<reference evidence="4" key="1">
    <citation type="submission" date="2023-04" db="EMBL/GenBank/DDBJ databases">
        <title>Black Yeasts Isolated from many extreme environments.</title>
        <authorList>
            <person name="Coleine C."/>
            <person name="Stajich J.E."/>
            <person name="Selbmann L."/>
        </authorList>
    </citation>
    <scope>NUCLEOTIDE SEQUENCE</scope>
    <source>
        <strain evidence="4">CCFEE 5312</strain>
    </source>
</reference>
<sequence>MKLLHLLPLAAAGSALVLPQEQVLEGVSIEDHHFDIVDEVVAKKDYVVSEASSMFERYFQGAKEKSQDAWAQITESSSNALDAAFDKAEEATEAIQDKAYDTASGVRSWMDNAYDTFDEGHHGPHHPHHPPHHGKPNMTVYQLIAESKYTTKLAKALSEYPDLVDALNSTKSNFTVFAPTDKAFDKIPHHGDKPSKEMIKAFLSYHVVPDFAPAVKVLSTHTFPTLLKSDHLGSEPLPQRLTPRIGLRGLTINFYSRIIAINIFGTNGVIHGLDTPLFPPPATIQTIDFVPEDFSTLELGLLKTGLLDKLNTTHHAGGTFFAPSNYAFKKLGPKVNAFLFSQYGLKYLKALLEYHVVHDNTLYSDAYYKSESSSVEPTGENGYFHVDLPTLLKDRSLAVDIARYGAFISIKVNAFASVSVQDVVTEDGVIQVMSDVLVPPKKLGGEAHYWQGEEMSIDELKERLESMVPKSDL</sequence>
<dbReference type="InterPro" id="IPR000782">
    <property type="entry name" value="FAS1_domain"/>
</dbReference>
<dbReference type="SUPFAM" id="SSF82153">
    <property type="entry name" value="FAS1 domain"/>
    <property type="match status" value="2"/>
</dbReference>
<comment type="caution">
    <text evidence="4">The sequence shown here is derived from an EMBL/GenBank/DDBJ whole genome shotgun (WGS) entry which is preliminary data.</text>
</comment>
<feature type="domain" description="FAS1" evidence="3">
    <location>
        <begin position="137"/>
        <end position="277"/>
    </location>
</feature>
<keyword evidence="2" id="KW-0732">Signal</keyword>
<dbReference type="EMBL" id="JAWDJX010000006">
    <property type="protein sequence ID" value="KAK3056442.1"/>
    <property type="molecule type" value="Genomic_DNA"/>
</dbReference>
<dbReference type="PROSITE" id="PS50213">
    <property type="entry name" value="FAS1"/>
    <property type="match status" value="2"/>
</dbReference>